<dbReference type="GO" id="GO:1990904">
    <property type="term" value="C:ribonucleoprotein complex"/>
    <property type="evidence" value="ECO:0007669"/>
    <property type="project" value="UniProtKB-KW"/>
</dbReference>
<dbReference type="InterPro" id="IPR038584">
    <property type="entry name" value="Ribosomal_bL33_sf"/>
</dbReference>
<dbReference type="InterPro" id="IPR001705">
    <property type="entry name" value="Ribosomal_bL33"/>
</dbReference>
<dbReference type="GO" id="GO:0005737">
    <property type="term" value="C:cytoplasm"/>
    <property type="evidence" value="ECO:0007669"/>
    <property type="project" value="UniProtKB-ARBA"/>
</dbReference>
<accession>A0A2H0UQ18</accession>
<dbReference type="Pfam" id="PF00471">
    <property type="entry name" value="Ribosomal_L33"/>
    <property type="match status" value="1"/>
</dbReference>
<keyword evidence="3 5" id="KW-0687">Ribonucleoprotein</keyword>
<protein>
    <recommendedName>
        <fullName evidence="4 5">Large ribosomal subunit protein bL33</fullName>
    </recommendedName>
</protein>
<dbReference type="GO" id="GO:0005840">
    <property type="term" value="C:ribosome"/>
    <property type="evidence" value="ECO:0007669"/>
    <property type="project" value="UniProtKB-KW"/>
</dbReference>
<evidence type="ECO:0000256" key="1">
    <source>
        <dbReference type="ARBA" id="ARBA00007596"/>
    </source>
</evidence>
<evidence type="ECO:0000256" key="2">
    <source>
        <dbReference type="ARBA" id="ARBA00022980"/>
    </source>
</evidence>
<dbReference type="AlphaFoldDB" id="A0A2H0UQ18"/>
<name>A0A2H0UQ18_9BACT</name>
<dbReference type="Gene3D" id="2.20.28.120">
    <property type="entry name" value="Ribosomal protein L33"/>
    <property type="match status" value="1"/>
</dbReference>
<evidence type="ECO:0000256" key="5">
    <source>
        <dbReference type="HAMAP-Rule" id="MF_00294"/>
    </source>
</evidence>
<evidence type="ECO:0000256" key="4">
    <source>
        <dbReference type="ARBA" id="ARBA00035176"/>
    </source>
</evidence>
<evidence type="ECO:0000256" key="3">
    <source>
        <dbReference type="ARBA" id="ARBA00023274"/>
    </source>
</evidence>
<dbReference type="NCBIfam" id="NF001860">
    <property type="entry name" value="PRK00595.1"/>
    <property type="match status" value="1"/>
</dbReference>
<dbReference type="EMBL" id="PFBB01000023">
    <property type="protein sequence ID" value="PIR88483.1"/>
    <property type="molecule type" value="Genomic_DNA"/>
</dbReference>
<dbReference type="InterPro" id="IPR011332">
    <property type="entry name" value="Ribosomal_zn-bd"/>
</dbReference>
<dbReference type="Proteomes" id="UP000229615">
    <property type="component" value="Unassembled WGS sequence"/>
</dbReference>
<proteinExistence type="inferred from homology"/>
<dbReference type="NCBIfam" id="NF001764">
    <property type="entry name" value="PRK00504.1"/>
    <property type="match status" value="1"/>
</dbReference>
<sequence length="56" mass="6817">MAESKYSKNIIKLRCKECNKTNYYTRKNKKLVEKKIELNKFCNKCRKHTPHKEAKK</sequence>
<dbReference type="GO" id="GO:0003735">
    <property type="term" value="F:structural constituent of ribosome"/>
    <property type="evidence" value="ECO:0007669"/>
    <property type="project" value="InterPro"/>
</dbReference>
<dbReference type="HAMAP" id="MF_00294">
    <property type="entry name" value="Ribosomal_bL33"/>
    <property type="match status" value="1"/>
</dbReference>
<dbReference type="SUPFAM" id="SSF57829">
    <property type="entry name" value="Zn-binding ribosomal proteins"/>
    <property type="match status" value="1"/>
</dbReference>
<evidence type="ECO:0000313" key="7">
    <source>
        <dbReference type="Proteomes" id="UP000229615"/>
    </source>
</evidence>
<comment type="caution">
    <text evidence="6">The sequence shown here is derived from an EMBL/GenBank/DDBJ whole genome shotgun (WGS) entry which is preliminary data.</text>
</comment>
<comment type="similarity">
    <text evidence="1 5">Belongs to the bacterial ribosomal protein bL33 family.</text>
</comment>
<dbReference type="GO" id="GO:0006412">
    <property type="term" value="P:translation"/>
    <property type="evidence" value="ECO:0007669"/>
    <property type="project" value="UniProtKB-UniRule"/>
</dbReference>
<reference evidence="7" key="1">
    <citation type="submission" date="2017-09" db="EMBL/GenBank/DDBJ databases">
        <title>Depth-based differentiation of microbial function through sediment-hosted aquifers and enrichment of novel symbionts in the deep terrestrial subsurface.</title>
        <authorList>
            <person name="Probst A.J."/>
            <person name="Ladd B."/>
            <person name="Jarett J.K."/>
            <person name="Geller-Mcgrath D.E."/>
            <person name="Sieber C.M.K."/>
            <person name="Emerson J.B."/>
            <person name="Anantharaman K."/>
            <person name="Thomas B.C."/>
            <person name="Malmstrom R."/>
            <person name="Stieglmeier M."/>
            <person name="Klingl A."/>
            <person name="Woyke T."/>
            <person name="Ryan C.M."/>
            <person name="Banfield J.F."/>
        </authorList>
    </citation>
    <scope>NUCLEOTIDE SEQUENCE [LARGE SCALE GENOMIC DNA]</scope>
</reference>
<organism evidence="6 7">
    <name type="scientific">Candidatus Harrisonbacteria bacterium CG10_big_fil_rev_8_21_14_0_10_44_23</name>
    <dbReference type="NCBI Taxonomy" id="1974585"/>
    <lineage>
        <taxon>Bacteria</taxon>
        <taxon>Candidatus Harrisoniibacteriota</taxon>
    </lineage>
</organism>
<gene>
    <name evidence="5 6" type="primary">rpmG</name>
    <name evidence="6" type="ORF">COU09_02315</name>
</gene>
<evidence type="ECO:0000313" key="6">
    <source>
        <dbReference type="EMBL" id="PIR88483.1"/>
    </source>
</evidence>
<keyword evidence="2 5" id="KW-0689">Ribosomal protein</keyword>
<dbReference type="NCBIfam" id="TIGR01023">
    <property type="entry name" value="rpmG_bact"/>
    <property type="match status" value="1"/>
</dbReference>